<dbReference type="AlphaFoldDB" id="A0A8H5M4A5"/>
<protein>
    <recommendedName>
        <fullName evidence="4">SET domain-containing protein</fullName>
    </recommendedName>
</protein>
<evidence type="ECO:0000259" key="4">
    <source>
        <dbReference type="PROSITE" id="PS50280"/>
    </source>
</evidence>
<dbReference type="SMART" id="SM00317">
    <property type="entry name" value="SET"/>
    <property type="match status" value="1"/>
</dbReference>
<proteinExistence type="predicted"/>
<evidence type="ECO:0000313" key="5">
    <source>
        <dbReference type="EMBL" id="KAF5380181.1"/>
    </source>
</evidence>
<evidence type="ECO:0000256" key="2">
    <source>
        <dbReference type="ARBA" id="ARBA00023163"/>
    </source>
</evidence>
<dbReference type="InterPro" id="IPR046341">
    <property type="entry name" value="SET_dom_sf"/>
</dbReference>
<evidence type="ECO:0000313" key="6">
    <source>
        <dbReference type="Proteomes" id="UP000565441"/>
    </source>
</evidence>
<feature type="domain" description="SET" evidence="4">
    <location>
        <begin position="50"/>
        <end position="203"/>
    </location>
</feature>
<dbReference type="EMBL" id="JAACJP010000014">
    <property type="protein sequence ID" value="KAF5380181.1"/>
    <property type="molecule type" value="Genomic_DNA"/>
</dbReference>
<dbReference type="GO" id="GO:0003682">
    <property type="term" value="F:chromatin binding"/>
    <property type="evidence" value="ECO:0007669"/>
    <property type="project" value="TreeGrafter"/>
</dbReference>
<organism evidence="5 6">
    <name type="scientific">Tricholomella constricta</name>
    <dbReference type="NCBI Taxonomy" id="117010"/>
    <lineage>
        <taxon>Eukaryota</taxon>
        <taxon>Fungi</taxon>
        <taxon>Dikarya</taxon>
        <taxon>Basidiomycota</taxon>
        <taxon>Agaricomycotina</taxon>
        <taxon>Agaricomycetes</taxon>
        <taxon>Agaricomycetidae</taxon>
        <taxon>Agaricales</taxon>
        <taxon>Tricholomatineae</taxon>
        <taxon>Lyophyllaceae</taxon>
        <taxon>Tricholomella</taxon>
    </lineage>
</organism>
<dbReference type="GO" id="GO:0005634">
    <property type="term" value="C:nucleus"/>
    <property type="evidence" value="ECO:0007669"/>
    <property type="project" value="TreeGrafter"/>
</dbReference>
<comment type="caution">
    <text evidence="5">The sequence shown here is derived from an EMBL/GenBank/DDBJ whole genome shotgun (WGS) entry which is preliminary data.</text>
</comment>
<reference evidence="5 6" key="1">
    <citation type="journal article" date="2020" name="ISME J.">
        <title>Uncovering the hidden diversity of litter-decomposition mechanisms in mushroom-forming fungi.</title>
        <authorList>
            <person name="Floudas D."/>
            <person name="Bentzer J."/>
            <person name="Ahren D."/>
            <person name="Johansson T."/>
            <person name="Persson P."/>
            <person name="Tunlid A."/>
        </authorList>
    </citation>
    <scope>NUCLEOTIDE SEQUENCE [LARGE SCALE GENOMIC DNA]</scope>
    <source>
        <strain evidence="5 6">CBS 661.87</strain>
    </source>
</reference>
<dbReference type="Proteomes" id="UP000565441">
    <property type="component" value="Unassembled WGS sequence"/>
</dbReference>
<dbReference type="PANTHER" id="PTHR45747:SF4">
    <property type="entry name" value="HISTONE-LYSINE N-METHYLTRANSFERASE E(Z)"/>
    <property type="match status" value="1"/>
</dbReference>
<dbReference type="PANTHER" id="PTHR45747">
    <property type="entry name" value="HISTONE-LYSINE N-METHYLTRANSFERASE E(Z)"/>
    <property type="match status" value="1"/>
</dbReference>
<evidence type="ECO:0000256" key="1">
    <source>
        <dbReference type="ARBA" id="ARBA00023015"/>
    </source>
</evidence>
<keyword evidence="6" id="KW-1185">Reference proteome</keyword>
<dbReference type="GO" id="GO:0031507">
    <property type="term" value="P:heterochromatin formation"/>
    <property type="evidence" value="ECO:0007669"/>
    <property type="project" value="TreeGrafter"/>
</dbReference>
<gene>
    <name evidence="5" type="ORF">D9615_006219</name>
</gene>
<sequence length="247" mass="27291">MYSVFDDGAAAAVRNLRIKIHVGHRAALAIVHTGNVILKFASDAKPDAASDICKSSSIQRCDRKSTHGLGLYLCEEVKEEDFIIGTPPTSLSILSFNDIAPGRIHRRVGVRDHHDLSRQHNYFAFIHGGSFVSKHRGRSYLFQLNPTTSIDSSKAGNESRFINHDPENANCHACVRLVNGEHRIGIFALCRLKPGTELLLNYGDSFFQPDSEGSKGESKLDPKRPGASQDSVAYNLDQHSSDETYNE</sequence>
<dbReference type="Pfam" id="PF00856">
    <property type="entry name" value="SET"/>
    <property type="match status" value="1"/>
</dbReference>
<accession>A0A8H5M4A5</accession>
<dbReference type="SUPFAM" id="SSF82199">
    <property type="entry name" value="SET domain"/>
    <property type="match status" value="1"/>
</dbReference>
<dbReference type="GO" id="GO:0046976">
    <property type="term" value="F:histone H3K27 methyltransferase activity"/>
    <property type="evidence" value="ECO:0007669"/>
    <property type="project" value="TreeGrafter"/>
</dbReference>
<feature type="compositionally biased region" description="Basic and acidic residues" evidence="3">
    <location>
        <begin position="212"/>
        <end position="224"/>
    </location>
</feature>
<feature type="region of interest" description="Disordered" evidence="3">
    <location>
        <begin position="209"/>
        <end position="247"/>
    </location>
</feature>
<dbReference type="Gene3D" id="2.170.270.10">
    <property type="entry name" value="SET domain"/>
    <property type="match status" value="1"/>
</dbReference>
<dbReference type="PROSITE" id="PS50280">
    <property type="entry name" value="SET"/>
    <property type="match status" value="1"/>
</dbReference>
<keyword evidence="1" id="KW-0805">Transcription regulation</keyword>
<keyword evidence="2" id="KW-0804">Transcription</keyword>
<name>A0A8H5M4A5_9AGAR</name>
<dbReference type="OrthoDB" id="6141102at2759"/>
<evidence type="ECO:0000256" key="3">
    <source>
        <dbReference type="SAM" id="MobiDB-lite"/>
    </source>
</evidence>
<dbReference type="InterPro" id="IPR001214">
    <property type="entry name" value="SET_dom"/>
</dbReference>
<dbReference type="InterPro" id="IPR045318">
    <property type="entry name" value="EZH1/2-like"/>
</dbReference>